<dbReference type="PANTHER" id="PTHR10587:SF133">
    <property type="entry name" value="CHITIN DEACETYLASE 1-RELATED"/>
    <property type="match status" value="1"/>
</dbReference>
<evidence type="ECO:0000313" key="6">
    <source>
        <dbReference type="Proteomes" id="UP000198854"/>
    </source>
</evidence>
<evidence type="ECO:0000259" key="4">
    <source>
        <dbReference type="Pfam" id="PF01522"/>
    </source>
</evidence>
<gene>
    <name evidence="5" type="ORF">SAMN04488136_13810</name>
</gene>
<dbReference type="Proteomes" id="UP000198854">
    <property type="component" value="Unassembled WGS sequence"/>
</dbReference>
<dbReference type="CDD" id="cd10917">
    <property type="entry name" value="CE4_NodB_like_6s_7s"/>
    <property type="match status" value="1"/>
</dbReference>
<dbReference type="InterPro" id="IPR002509">
    <property type="entry name" value="NODB_dom"/>
</dbReference>
<keyword evidence="1" id="KW-0479">Metal-binding</keyword>
<dbReference type="Pfam" id="PF01522">
    <property type="entry name" value="Polysacc_deac_1"/>
    <property type="match status" value="1"/>
</dbReference>
<proteinExistence type="predicted"/>
<dbReference type="InterPro" id="IPR050248">
    <property type="entry name" value="Polysacc_deacetylase_ArnD"/>
</dbReference>
<dbReference type="InterPro" id="IPR011330">
    <property type="entry name" value="Glyco_hydro/deAcase_b/a-brl"/>
</dbReference>
<dbReference type="EMBL" id="FNDD01000038">
    <property type="protein sequence ID" value="SDH94405.1"/>
    <property type="molecule type" value="Genomic_DNA"/>
</dbReference>
<feature type="chain" id="PRO_5011551969" evidence="3">
    <location>
        <begin position="27"/>
        <end position="369"/>
    </location>
</feature>
<evidence type="ECO:0000256" key="2">
    <source>
        <dbReference type="ARBA" id="ARBA00022801"/>
    </source>
</evidence>
<keyword evidence="3" id="KW-0732">Signal</keyword>
<evidence type="ECO:0000256" key="1">
    <source>
        <dbReference type="ARBA" id="ARBA00022723"/>
    </source>
</evidence>
<protein>
    <submittedName>
        <fullName evidence="5">Polysaccharide deacetylase</fullName>
    </submittedName>
</protein>
<dbReference type="GO" id="GO:0016020">
    <property type="term" value="C:membrane"/>
    <property type="evidence" value="ECO:0007669"/>
    <property type="project" value="TreeGrafter"/>
</dbReference>
<dbReference type="RefSeq" id="WP_093279082.1">
    <property type="nucleotide sequence ID" value="NZ_FNDD01000038.1"/>
</dbReference>
<dbReference type="STRING" id="861298.SAMN04488136_13810"/>
<accession>A0A1G8GJ32</accession>
<dbReference type="Gene3D" id="3.20.20.370">
    <property type="entry name" value="Glycoside hydrolase/deacetylase"/>
    <property type="match status" value="1"/>
</dbReference>
<dbReference type="GO" id="GO:0016810">
    <property type="term" value="F:hydrolase activity, acting on carbon-nitrogen (but not peptide) bonds"/>
    <property type="evidence" value="ECO:0007669"/>
    <property type="project" value="InterPro"/>
</dbReference>
<dbReference type="OrthoDB" id="9763050at2"/>
<dbReference type="GO" id="GO:0046872">
    <property type="term" value="F:metal ion binding"/>
    <property type="evidence" value="ECO:0007669"/>
    <property type="project" value="UniProtKB-KW"/>
</dbReference>
<keyword evidence="6" id="KW-1185">Reference proteome</keyword>
<dbReference type="GO" id="GO:0005975">
    <property type="term" value="P:carbohydrate metabolic process"/>
    <property type="evidence" value="ECO:0007669"/>
    <property type="project" value="InterPro"/>
</dbReference>
<organism evidence="5 6">
    <name type="scientific">Vibrio xiamenensis</name>
    <dbReference type="NCBI Taxonomy" id="861298"/>
    <lineage>
        <taxon>Bacteria</taxon>
        <taxon>Pseudomonadati</taxon>
        <taxon>Pseudomonadota</taxon>
        <taxon>Gammaproteobacteria</taxon>
        <taxon>Vibrionales</taxon>
        <taxon>Vibrionaceae</taxon>
        <taxon>Vibrio</taxon>
    </lineage>
</organism>
<reference evidence="5 6" key="1">
    <citation type="submission" date="2016-10" db="EMBL/GenBank/DDBJ databases">
        <authorList>
            <person name="de Groot N.N."/>
        </authorList>
    </citation>
    <scope>NUCLEOTIDE SEQUENCE [LARGE SCALE GENOMIC DNA]</scope>
    <source>
        <strain evidence="5 6">CGMCC 1.10228</strain>
    </source>
</reference>
<dbReference type="PANTHER" id="PTHR10587">
    <property type="entry name" value="GLYCOSYL TRANSFERASE-RELATED"/>
    <property type="match status" value="1"/>
</dbReference>
<dbReference type="SUPFAM" id="SSF88713">
    <property type="entry name" value="Glycoside hydrolase/deacetylase"/>
    <property type="match status" value="1"/>
</dbReference>
<evidence type="ECO:0000313" key="5">
    <source>
        <dbReference type="EMBL" id="SDH94405.1"/>
    </source>
</evidence>
<name>A0A1G8GJ32_9VIBR</name>
<sequence>MKSTSGLYGRLLILGLLSSLALPTKAAGPAKIATIDRSTWPKAINSSSAFDQASAAEIRRFASVIANQSLDNIEQIQTLTGITKVDTHSVHRWIAKTKIHLLENYRKACPQCQVQGWQDLVRDSQTFEQTSKFSDWRLASLAFYQRYFYEQVRLAALFPRISSEIERFDSQSEQDGFDFSDKQFLLTYDDGPSTDKVVAHQTHNLTRDLITKLNDNNIHALFFVLGESLDHSSVKLDEYSQQCIGSHGQQHKSHQNWQFWQQSLDQMRSKLASQNMRWFRPPYGQRTPELIANLKQHNERVMLWNIDSQDWNKKLSNQQVHDRVTTLMLLWRKGIILYHDIHPRAVDNLPLFIELRNTHQIELLDCHSL</sequence>
<evidence type="ECO:0000256" key="3">
    <source>
        <dbReference type="SAM" id="SignalP"/>
    </source>
</evidence>
<keyword evidence="2" id="KW-0378">Hydrolase</keyword>
<feature type="signal peptide" evidence="3">
    <location>
        <begin position="1"/>
        <end position="26"/>
    </location>
</feature>
<dbReference type="AlphaFoldDB" id="A0A1G8GJ32"/>
<feature type="domain" description="NodB homology" evidence="4">
    <location>
        <begin position="180"/>
        <end position="298"/>
    </location>
</feature>